<name>G4TS08_SERID</name>
<dbReference type="Proteomes" id="UP000007148">
    <property type="component" value="Unassembled WGS sequence"/>
</dbReference>
<keyword evidence="3" id="KW-1185">Reference proteome</keyword>
<dbReference type="OrthoDB" id="9514740at2759"/>
<evidence type="ECO:0000313" key="2">
    <source>
        <dbReference type="EMBL" id="CCA74101.1"/>
    </source>
</evidence>
<dbReference type="InterPro" id="IPR012317">
    <property type="entry name" value="Poly(ADP-ribose)pol_cat_dom"/>
</dbReference>
<reference evidence="2 3" key="1">
    <citation type="journal article" date="2011" name="PLoS Pathog.">
        <title>Endophytic Life Strategies Decoded by Genome and Transcriptome Analyses of the Mutualistic Root Symbiont Piriformospora indica.</title>
        <authorList>
            <person name="Zuccaro A."/>
            <person name="Lahrmann U."/>
            <person name="Guldener U."/>
            <person name="Langen G."/>
            <person name="Pfiffi S."/>
            <person name="Biedenkopf D."/>
            <person name="Wong P."/>
            <person name="Samans B."/>
            <person name="Grimm C."/>
            <person name="Basiewicz M."/>
            <person name="Murat C."/>
            <person name="Martin F."/>
            <person name="Kogel K.H."/>
        </authorList>
    </citation>
    <scope>NUCLEOTIDE SEQUENCE [LARGE SCALE GENOMIC DNA]</scope>
    <source>
        <strain evidence="2 3">DSM 11827</strain>
    </source>
</reference>
<dbReference type="PANTHER" id="PTHR31681">
    <property type="entry name" value="C2H2-LIKE ZINC FINGER PROTEIN"/>
    <property type="match status" value="1"/>
</dbReference>
<comment type="caution">
    <text evidence="2">The sequence shown here is derived from an EMBL/GenBank/DDBJ whole genome shotgun (WGS) entry which is preliminary data.</text>
</comment>
<protein>
    <recommendedName>
        <fullName evidence="1">PARP catalytic domain-containing protein</fullName>
    </recommendedName>
</protein>
<dbReference type="OMA" id="CHIIRTS"/>
<gene>
    <name evidence="2" type="ORF">PIIN_08055</name>
</gene>
<accession>G4TS08</accession>
<dbReference type="Pfam" id="PF00644">
    <property type="entry name" value="PARP"/>
    <property type="match status" value="1"/>
</dbReference>
<proteinExistence type="predicted"/>
<sequence>MATAPLCAHCNRRPRYFDGTRYLSYCGNHCKNAAQGGSSSSTLSTPKKKSMFGSLFRNKSTTSLAPASYTPPPPLPAFAGPICVVPGCNRRAWQNPQGGYSSFCGITCRDNNPHLQRPDNSTAPPVNNWNLGTRACVICRTQPYDQARKSLFCGIACVKRGEAMSPGIVEIPSDHPKFSEVAHQFNSKWLHTNNPARPARFIYIILCSEAQNASYNAYRDRVEREGNFIARGRTPGNENRRFHGTTRACLLGDPGNTQLCSITTCGLCGIIRTSFDLKFYKGKTGWGRFGCGLYTSATSSKSDSYTTNKVPSQYKAMLLNKVVVGNGYKLKTDDTTRTAPPSGYHSVLGEPDAAGSLNYDELVVYDNDAIRPAYLIVY</sequence>
<dbReference type="SUPFAM" id="SSF56399">
    <property type="entry name" value="ADP-ribosylation"/>
    <property type="match status" value="1"/>
</dbReference>
<feature type="domain" description="PARP catalytic" evidence="1">
    <location>
        <begin position="269"/>
        <end position="351"/>
    </location>
</feature>
<dbReference type="HOGENOM" id="CLU_039434_0_0_1"/>
<dbReference type="InParanoid" id="G4TS08"/>
<dbReference type="EMBL" id="CAFZ01000279">
    <property type="protein sequence ID" value="CCA74101.1"/>
    <property type="molecule type" value="Genomic_DNA"/>
</dbReference>
<dbReference type="AlphaFoldDB" id="G4TS08"/>
<evidence type="ECO:0000313" key="3">
    <source>
        <dbReference type="Proteomes" id="UP000007148"/>
    </source>
</evidence>
<evidence type="ECO:0000259" key="1">
    <source>
        <dbReference type="Pfam" id="PF00644"/>
    </source>
</evidence>
<dbReference type="PANTHER" id="PTHR31681:SF3">
    <property type="entry name" value="OS04G0690100 PROTEIN"/>
    <property type="match status" value="1"/>
</dbReference>
<organism evidence="2 3">
    <name type="scientific">Serendipita indica (strain DSM 11827)</name>
    <name type="common">Root endophyte fungus</name>
    <name type="synonym">Piriformospora indica</name>
    <dbReference type="NCBI Taxonomy" id="1109443"/>
    <lineage>
        <taxon>Eukaryota</taxon>
        <taxon>Fungi</taxon>
        <taxon>Dikarya</taxon>
        <taxon>Basidiomycota</taxon>
        <taxon>Agaricomycotina</taxon>
        <taxon>Agaricomycetes</taxon>
        <taxon>Sebacinales</taxon>
        <taxon>Serendipitaceae</taxon>
        <taxon>Serendipita</taxon>
    </lineage>
</organism>
<dbReference type="Gene3D" id="3.90.228.10">
    <property type="match status" value="1"/>
</dbReference>
<dbReference type="eggNOG" id="ENOG502S3UB">
    <property type="taxonomic scope" value="Eukaryota"/>
</dbReference>
<dbReference type="STRING" id="1109443.G4TS08"/>
<dbReference type="GO" id="GO:0003950">
    <property type="term" value="F:NAD+ poly-ADP-ribosyltransferase activity"/>
    <property type="evidence" value="ECO:0007669"/>
    <property type="project" value="InterPro"/>
</dbReference>